<organism evidence="1">
    <name type="scientific">Arundo donax</name>
    <name type="common">Giant reed</name>
    <name type="synonym">Donax arundinaceus</name>
    <dbReference type="NCBI Taxonomy" id="35708"/>
    <lineage>
        <taxon>Eukaryota</taxon>
        <taxon>Viridiplantae</taxon>
        <taxon>Streptophyta</taxon>
        <taxon>Embryophyta</taxon>
        <taxon>Tracheophyta</taxon>
        <taxon>Spermatophyta</taxon>
        <taxon>Magnoliopsida</taxon>
        <taxon>Liliopsida</taxon>
        <taxon>Poales</taxon>
        <taxon>Poaceae</taxon>
        <taxon>PACMAD clade</taxon>
        <taxon>Arundinoideae</taxon>
        <taxon>Arundineae</taxon>
        <taxon>Arundo</taxon>
    </lineage>
</organism>
<sequence>MYVKYTERWTSPKLCIVHMDFSANSLGTRRIFISIHIWNVALDQPLD</sequence>
<name>A0A0A9C9D0_ARUDO</name>
<reference evidence="1" key="1">
    <citation type="submission" date="2014-09" db="EMBL/GenBank/DDBJ databases">
        <authorList>
            <person name="Magalhaes I.L.F."/>
            <person name="Oliveira U."/>
            <person name="Santos F.R."/>
            <person name="Vidigal T.H.D.A."/>
            <person name="Brescovit A.D."/>
            <person name="Santos A.J."/>
        </authorList>
    </citation>
    <scope>NUCLEOTIDE SEQUENCE</scope>
    <source>
        <tissue evidence="1">Shoot tissue taken approximately 20 cm above the soil surface</tissue>
    </source>
</reference>
<protein>
    <submittedName>
        <fullName evidence="1">Uncharacterized protein</fullName>
    </submittedName>
</protein>
<accession>A0A0A9C9D0</accession>
<dbReference type="AlphaFoldDB" id="A0A0A9C9D0"/>
<evidence type="ECO:0000313" key="1">
    <source>
        <dbReference type="EMBL" id="JAD72156.1"/>
    </source>
</evidence>
<proteinExistence type="predicted"/>
<reference evidence="1" key="2">
    <citation type="journal article" date="2015" name="Data Brief">
        <title>Shoot transcriptome of the giant reed, Arundo donax.</title>
        <authorList>
            <person name="Barrero R.A."/>
            <person name="Guerrero F.D."/>
            <person name="Moolhuijzen P."/>
            <person name="Goolsby J.A."/>
            <person name="Tidwell J."/>
            <person name="Bellgard S.E."/>
            <person name="Bellgard M.I."/>
        </authorList>
    </citation>
    <scope>NUCLEOTIDE SEQUENCE</scope>
    <source>
        <tissue evidence="1">Shoot tissue taken approximately 20 cm above the soil surface</tissue>
    </source>
</reference>
<dbReference type="EMBL" id="GBRH01225739">
    <property type="protein sequence ID" value="JAD72156.1"/>
    <property type="molecule type" value="Transcribed_RNA"/>
</dbReference>